<organism evidence="1 2">
    <name type="scientific">Methanosarcina flavescens</name>
    <dbReference type="NCBI Taxonomy" id="1715806"/>
    <lineage>
        <taxon>Archaea</taxon>
        <taxon>Methanobacteriati</taxon>
        <taxon>Methanobacteriota</taxon>
        <taxon>Stenosarchaea group</taxon>
        <taxon>Methanomicrobia</taxon>
        <taxon>Methanosarcinales</taxon>
        <taxon>Methanosarcinaceae</taxon>
        <taxon>Methanosarcina</taxon>
    </lineage>
</organism>
<proteinExistence type="predicted"/>
<dbReference type="RefSeq" id="WP_054300026.1">
    <property type="nucleotide sequence ID" value="NZ_CP032683.1"/>
</dbReference>
<gene>
    <name evidence="1" type="ORF">AOB57_004890</name>
</gene>
<sequence length="81" mass="9134">MSFRSVADNRTETGTEDINGFVGIVNHEKHGKRGIGIIRVQLVGAFRVFRSYEVSENIYLRNSSFSLFKLISIGSLQSRIN</sequence>
<keyword evidence="2" id="KW-1185">Reference proteome</keyword>
<dbReference type="KEGG" id="mfz:AOB57_004890"/>
<protein>
    <submittedName>
        <fullName evidence="1">Uncharacterized protein</fullName>
    </submittedName>
</protein>
<dbReference type="Proteomes" id="UP000053087">
    <property type="component" value="Chromosome"/>
</dbReference>
<dbReference type="GeneID" id="53687436"/>
<reference evidence="1 2" key="1">
    <citation type="journal article" date="2016" name="Int. J. Syst. Evol. Microbiol.">
        <title>Methanosarcina flavescens sp. nov., a methanogenic archaeon isolated from a full-scale anaerobic digester.</title>
        <authorList>
            <person name="Kern T."/>
            <person name="Fischer M.A."/>
            <person name="Deppenmeier U."/>
            <person name="Schmitz R.A."/>
            <person name="Rother M."/>
        </authorList>
    </citation>
    <scope>NUCLEOTIDE SEQUENCE [LARGE SCALE GENOMIC DNA]</scope>
    <source>
        <strain evidence="1 2">E03.2</strain>
    </source>
</reference>
<dbReference type="AlphaFoldDB" id="A0A660HQS7"/>
<dbReference type="EMBL" id="CP032683">
    <property type="protein sequence ID" value="AYK14614.1"/>
    <property type="molecule type" value="Genomic_DNA"/>
</dbReference>
<name>A0A660HQS7_9EURY</name>
<evidence type="ECO:0000313" key="2">
    <source>
        <dbReference type="Proteomes" id="UP000053087"/>
    </source>
</evidence>
<accession>A0A660HQS7</accession>
<evidence type="ECO:0000313" key="1">
    <source>
        <dbReference type="EMBL" id="AYK14614.1"/>
    </source>
</evidence>